<sequence>MQPVTYNSIRMHLGYQSLNRGFSYNSSISESQYVDARSYHRATLKSGWRFDPFNDDNDFKDPPPPKPSPAPVPIKASDWQKSRDFEPYYDGDGNDKEYDFGPISRVPASEPKAVPTAPPGWPPALSPNSGQLQLVLSVVHHGSEAFEEGVSTADLKFAAGCTSSPDLDSDASSSVGTVVSDLFVTQARVQTWNGSNTVTAETSPATTHSSLPKACDSGAAESIPKGLARLRLRAPSPLWIYQDNDEAEDGEKLPSVEQVYDASASTAKGLARLRLRAPSPLVIYEDNDEAEDGEKLPSVKQVYDSSVKGLARLRLKAPSPLTLVKADRVREDDSSLPVIEQVYEGKNAADILAEIMGASGEGSIAPIAVTSPFEYFDARYVDGPSIGAYHPPGAPIIRSVPHFDTATIPEFALPSPIQPNPLLTILNGGMPRSYMG</sequence>
<organism evidence="2 3">
    <name type="scientific">Ephemerocybe angulata</name>
    <dbReference type="NCBI Taxonomy" id="980116"/>
    <lineage>
        <taxon>Eukaryota</taxon>
        <taxon>Fungi</taxon>
        <taxon>Dikarya</taxon>
        <taxon>Basidiomycota</taxon>
        <taxon>Agaricomycotina</taxon>
        <taxon>Agaricomycetes</taxon>
        <taxon>Agaricomycetidae</taxon>
        <taxon>Agaricales</taxon>
        <taxon>Agaricineae</taxon>
        <taxon>Psathyrellaceae</taxon>
        <taxon>Ephemerocybe</taxon>
    </lineage>
</organism>
<reference evidence="2 3" key="1">
    <citation type="submission" date="2020-07" db="EMBL/GenBank/DDBJ databases">
        <title>Comparative genomics of pyrophilous fungi reveals a link between fire events and developmental genes.</title>
        <authorList>
            <consortium name="DOE Joint Genome Institute"/>
            <person name="Steindorff A.S."/>
            <person name="Carver A."/>
            <person name="Calhoun S."/>
            <person name="Stillman K."/>
            <person name="Liu H."/>
            <person name="Lipzen A."/>
            <person name="Pangilinan J."/>
            <person name="Labutti K."/>
            <person name="Bruns T.D."/>
            <person name="Grigoriev I.V."/>
        </authorList>
    </citation>
    <scope>NUCLEOTIDE SEQUENCE [LARGE SCALE GENOMIC DNA]</scope>
    <source>
        <strain evidence="2 3">CBS 144469</strain>
    </source>
</reference>
<evidence type="ECO:0000313" key="2">
    <source>
        <dbReference type="EMBL" id="KAF6748728.1"/>
    </source>
</evidence>
<feature type="region of interest" description="Disordered" evidence="1">
    <location>
        <begin position="197"/>
        <end position="218"/>
    </location>
</feature>
<feature type="compositionally biased region" description="Polar residues" evidence="1">
    <location>
        <begin position="197"/>
        <end position="210"/>
    </location>
</feature>
<accession>A0A8H6LYG1</accession>
<comment type="caution">
    <text evidence="2">The sequence shown here is derived from an EMBL/GenBank/DDBJ whole genome shotgun (WGS) entry which is preliminary data.</text>
</comment>
<dbReference type="AlphaFoldDB" id="A0A8H6LYG1"/>
<proteinExistence type="predicted"/>
<protein>
    <submittedName>
        <fullName evidence="2">Uncharacterized protein</fullName>
    </submittedName>
</protein>
<name>A0A8H6LYG1_9AGAR</name>
<keyword evidence="3" id="KW-1185">Reference proteome</keyword>
<dbReference type="Proteomes" id="UP000521943">
    <property type="component" value="Unassembled WGS sequence"/>
</dbReference>
<evidence type="ECO:0000256" key="1">
    <source>
        <dbReference type="SAM" id="MobiDB-lite"/>
    </source>
</evidence>
<gene>
    <name evidence="2" type="ORF">DFP72DRAFT_556945</name>
</gene>
<evidence type="ECO:0000313" key="3">
    <source>
        <dbReference type="Proteomes" id="UP000521943"/>
    </source>
</evidence>
<dbReference type="EMBL" id="JACGCI010000069">
    <property type="protein sequence ID" value="KAF6748728.1"/>
    <property type="molecule type" value="Genomic_DNA"/>
</dbReference>
<feature type="region of interest" description="Disordered" evidence="1">
    <location>
        <begin position="51"/>
        <end position="77"/>
    </location>
</feature>